<organism evidence="13 14">
    <name type="scientific">Candidatus Pseudomonas phytovorans</name>
    <dbReference type="NCBI Taxonomy" id="3121377"/>
    <lineage>
        <taxon>Bacteria</taxon>
        <taxon>Pseudomonadati</taxon>
        <taxon>Pseudomonadota</taxon>
        <taxon>Gammaproteobacteria</taxon>
        <taxon>Pseudomonadales</taxon>
        <taxon>Pseudomonadaceae</taxon>
        <taxon>Pseudomonas</taxon>
    </lineage>
</organism>
<reference evidence="13" key="1">
    <citation type="submission" date="2023-03" db="EMBL/GenBank/DDBJ databases">
        <title>Andean soil-derived lignocellulolytic bacterial consortium as a source of novel taxa and putative plastic-active enzymes.</title>
        <authorList>
            <person name="Diaz-Garcia L."/>
            <person name="Chuvochina M."/>
            <person name="Feuerriegel G."/>
            <person name="Bunk B."/>
            <person name="Sproer C."/>
            <person name="Streit W.R."/>
            <person name="Rodriguez L.M."/>
            <person name="Overmann J."/>
            <person name="Jimenez D.J."/>
        </authorList>
    </citation>
    <scope>NUCLEOTIDE SEQUENCE</scope>
    <source>
        <strain evidence="13">MAG 876</strain>
    </source>
</reference>
<name>A0AAJ6BCK3_9PSED</name>
<comment type="similarity">
    <text evidence="3 9">Belongs to the TPP enzyme family.</text>
</comment>
<keyword evidence="8" id="KW-0456">Lyase</keyword>
<dbReference type="GO" id="GO:0000287">
    <property type="term" value="F:magnesium ion binding"/>
    <property type="evidence" value="ECO:0007669"/>
    <property type="project" value="InterPro"/>
</dbReference>
<evidence type="ECO:0000259" key="11">
    <source>
        <dbReference type="Pfam" id="PF02775"/>
    </source>
</evidence>
<keyword evidence="6" id="KW-0460">Magnesium</keyword>
<accession>A0AAJ6BCK3</accession>
<evidence type="ECO:0000256" key="8">
    <source>
        <dbReference type="ARBA" id="ARBA00023239"/>
    </source>
</evidence>
<sequence>MNVLTRLFTASREMTLGQLVGHVLVESQISDLFCIPGDFTMQLSREMLGTPGLTLRTMSHEYSTTLTALGYALGGQAPGAVCFTYGVGALNAINGIAQAYVERLPLVVISGSPGHKERQGSMFAHHTIVDHGTQLRMMKEVTVHQACIEDPHQAQDQLREAIAIALHESRPVYVEIPRDLFLQKVRHTPRRAPLGRQPALFDQHALSAAEQALKLLDQARQPVLVPGLDVKRGHLGAEALALCEKLGLPWVETPMSRGGMPTAHANYRGIYAGPASPSRLTQTLVDNCDVLMLLGEPNSDVNMGIASQIAGGRLIHANDGVVMVGRQRYELSTEAFLRALLGLAPSARRHGQALVPLEASQAAFIQPCASEQLLAADSPLTPYEIIDELNRVFGAHPDLDLIADCGDAFFMSLGMFPRDVLASSLYMSMGLAVPGAIGYQLASGKRPLVLVGDGAFHMTGNELMHAARFGTSPIVVILNNRRWTSLSGKPQDRPLTEQPDLEFIDIARFHKVQGFTAHTSEQLREQLAEALAIDRPVLIDARVAPDARSYLCERFFDAVQKQQHLPKA</sequence>
<dbReference type="GO" id="GO:0004737">
    <property type="term" value="F:pyruvate decarboxylase activity"/>
    <property type="evidence" value="ECO:0007669"/>
    <property type="project" value="TreeGrafter"/>
</dbReference>
<feature type="domain" description="Thiamine pyrophosphate enzyme TPP-binding" evidence="11">
    <location>
        <begin position="417"/>
        <end position="540"/>
    </location>
</feature>
<dbReference type="InterPro" id="IPR012000">
    <property type="entry name" value="Thiamin_PyroP_enz_cen_dom"/>
</dbReference>
<dbReference type="InterPro" id="IPR012110">
    <property type="entry name" value="PDC/IPDC-like"/>
</dbReference>
<dbReference type="Pfam" id="PF02775">
    <property type="entry name" value="TPP_enzyme_C"/>
    <property type="match status" value="1"/>
</dbReference>
<feature type="domain" description="Thiamine pyrophosphate enzyme N-terminal TPP-binding" evidence="12">
    <location>
        <begin position="14"/>
        <end position="123"/>
    </location>
</feature>
<gene>
    <name evidence="13" type="ORF">P0Y58_03945</name>
</gene>
<dbReference type="GO" id="GO:0005829">
    <property type="term" value="C:cytosol"/>
    <property type="evidence" value="ECO:0007669"/>
    <property type="project" value="TreeGrafter"/>
</dbReference>
<dbReference type="AlphaFoldDB" id="A0AAJ6BCK3"/>
<dbReference type="Pfam" id="PF02776">
    <property type="entry name" value="TPP_enzyme_N"/>
    <property type="match status" value="1"/>
</dbReference>
<protein>
    <submittedName>
        <fullName evidence="13">Thiamine pyrophosphate-binding protein</fullName>
    </submittedName>
</protein>
<evidence type="ECO:0000256" key="2">
    <source>
        <dbReference type="ARBA" id="ARBA00001964"/>
    </source>
</evidence>
<evidence type="ECO:0000313" key="14">
    <source>
        <dbReference type="Proteomes" id="UP001216329"/>
    </source>
</evidence>
<dbReference type="SUPFAM" id="SSF52518">
    <property type="entry name" value="Thiamin diphosphate-binding fold (THDP-binding)"/>
    <property type="match status" value="2"/>
</dbReference>
<dbReference type="GO" id="GO:0000949">
    <property type="term" value="P:aromatic amino acid family catabolic process to alcohol via Ehrlich pathway"/>
    <property type="evidence" value="ECO:0007669"/>
    <property type="project" value="TreeGrafter"/>
</dbReference>
<evidence type="ECO:0000256" key="3">
    <source>
        <dbReference type="ARBA" id="ARBA00007812"/>
    </source>
</evidence>
<evidence type="ECO:0000259" key="12">
    <source>
        <dbReference type="Pfam" id="PF02776"/>
    </source>
</evidence>
<dbReference type="GO" id="GO:0030976">
    <property type="term" value="F:thiamine pyrophosphate binding"/>
    <property type="evidence" value="ECO:0007669"/>
    <property type="project" value="InterPro"/>
</dbReference>
<proteinExistence type="inferred from homology"/>
<evidence type="ECO:0000256" key="1">
    <source>
        <dbReference type="ARBA" id="ARBA00001920"/>
    </source>
</evidence>
<dbReference type="InterPro" id="IPR011766">
    <property type="entry name" value="TPP_enzyme_TPP-bd"/>
</dbReference>
<dbReference type="PANTHER" id="PTHR43452:SF30">
    <property type="entry name" value="PYRUVATE DECARBOXYLASE ISOZYME 1-RELATED"/>
    <property type="match status" value="1"/>
</dbReference>
<evidence type="ECO:0000256" key="9">
    <source>
        <dbReference type="RuleBase" id="RU362132"/>
    </source>
</evidence>
<dbReference type="InterPro" id="IPR029035">
    <property type="entry name" value="DHS-like_NAD/FAD-binding_dom"/>
</dbReference>
<comment type="cofactor">
    <cofactor evidence="1">
        <name>a metal cation</name>
        <dbReference type="ChEBI" id="CHEBI:25213"/>
    </cofactor>
</comment>
<keyword evidence="5" id="KW-0210">Decarboxylase</keyword>
<evidence type="ECO:0000313" key="13">
    <source>
        <dbReference type="EMBL" id="WEK31357.1"/>
    </source>
</evidence>
<evidence type="ECO:0000256" key="6">
    <source>
        <dbReference type="ARBA" id="ARBA00022842"/>
    </source>
</evidence>
<evidence type="ECO:0000256" key="7">
    <source>
        <dbReference type="ARBA" id="ARBA00023052"/>
    </source>
</evidence>
<evidence type="ECO:0000259" key="10">
    <source>
        <dbReference type="Pfam" id="PF00205"/>
    </source>
</evidence>
<dbReference type="PANTHER" id="PTHR43452">
    <property type="entry name" value="PYRUVATE DECARBOXYLASE"/>
    <property type="match status" value="1"/>
</dbReference>
<feature type="domain" description="Thiamine pyrophosphate enzyme central" evidence="10">
    <location>
        <begin position="210"/>
        <end position="318"/>
    </location>
</feature>
<dbReference type="Gene3D" id="3.40.50.1220">
    <property type="entry name" value="TPP-binding domain"/>
    <property type="match status" value="1"/>
</dbReference>
<evidence type="ECO:0000256" key="5">
    <source>
        <dbReference type="ARBA" id="ARBA00022793"/>
    </source>
</evidence>
<dbReference type="SUPFAM" id="SSF52467">
    <property type="entry name" value="DHS-like NAD/FAD-binding domain"/>
    <property type="match status" value="1"/>
</dbReference>
<dbReference type="InterPro" id="IPR012001">
    <property type="entry name" value="Thiamin_PyroP_enz_TPP-bd_dom"/>
</dbReference>
<dbReference type="Proteomes" id="UP001216329">
    <property type="component" value="Chromosome"/>
</dbReference>
<dbReference type="Pfam" id="PF00205">
    <property type="entry name" value="TPP_enzyme_M"/>
    <property type="match status" value="1"/>
</dbReference>
<keyword evidence="4" id="KW-0479">Metal-binding</keyword>
<dbReference type="InterPro" id="IPR029061">
    <property type="entry name" value="THDP-binding"/>
</dbReference>
<comment type="cofactor">
    <cofactor evidence="2">
        <name>thiamine diphosphate</name>
        <dbReference type="ChEBI" id="CHEBI:58937"/>
    </cofactor>
</comment>
<dbReference type="EMBL" id="CP119325">
    <property type="protein sequence ID" value="WEK31357.1"/>
    <property type="molecule type" value="Genomic_DNA"/>
</dbReference>
<keyword evidence="7 9" id="KW-0786">Thiamine pyrophosphate</keyword>
<dbReference type="Gene3D" id="3.40.50.970">
    <property type="match status" value="2"/>
</dbReference>
<evidence type="ECO:0000256" key="4">
    <source>
        <dbReference type="ARBA" id="ARBA00022723"/>
    </source>
</evidence>